<name>A0A813IWN4_POLGL</name>
<organism evidence="1 2">
    <name type="scientific">Polarella glacialis</name>
    <name type="common">Dinoflagellate</name>
    <dbReference type="NCBI Taxonomy" id="89957"/>
    <lineage>
        <taxon>Eukaryota</taxon>
        <taxon>Sar</taxon>
        <taxon>Alveolata</taxon>
        <taxon>Dinophyceae</taxon>
        <taxon>Suessiales</taxon>
        <taxon>Suessiaceae</taxon>
        <taxon>Polarella</taxon>
    </lineage>
</organism>
<evidence type="ECO:0000313" key="2">
    <source>
        <dbReference type="Proteomes" id="UP000626109"/>
    </source>
</evidence>
<proteinExistence type="predicted"/>
<accession>A0A813IWN4</accession>
<sequence length="151" mass="17406">VNFTSPKFFYSSFFLTLILQHLREAGESGTMDFFEIGAGFGSVPRMLAAAKQDLSKEGFNIRRYTILDVRPIINLQRWYLNKTLGASVELRDWHTELYQEQLLREHDASWGPEDSMAQMRPLRSSGPRWALRWTLFSGTCSRSSSAQRPPK</sequence>
<dbReference type="AlphaFoldDB" id="A0A813IWN4"/>
<dbReference type="Proteomes" id="UP000626109">
    <property type="component" value="Unassembled WGS sequence"/>
</dbReference>
<reference evidence="1" key="1">
    <citation type="submission" date="2021-02" db="EMBL/GenBank/DDBJ databases">
        <authorList>
            <person name="Dougan E. K."/>
            <person name="Rhodes N."/>
            <person name="Thang M."/>
            <person name="Chan C."/>
        </authorList>
    </citation>
    <scope>NUCLEOTIDE SEQUENCE</scope>
</reference>
<feature type="non-terminal residue" evidence="1">
    <location>
        <position position="151"/>
    </location>
</feature>
<feature type="non-terminal residue" evidence="1">
    <location>
        <position position="1"/>
    </location>
</feature>
<comment type="caution">
    <text evidence="1">The sequence shown here is derived from an EMBL/GenBank/DDBJ whole genome shotgun (WGS) entry which is preliminary data.</text>
</comment>
<gene>
    <name evidence="1" type="ORF">PGLA2088_LOCUS13976</name>
</gene>
<protein>
    <submittedName>
        <fullName evidence="1">Uncharacterized protein</fullName>
    </submittedName>
</protein>
<evidence type="ECO:0000313" key="1">
    <source>
        <dbReference type="EMBL" id="CAE8659993.1"/>
    </source>
</evidence>
<dbReference type="EMBL" id="CAJNNW010016930">
    <property type="protein sequence ID" value="CAE8659993.1"/>
    <property type="molecule type" value="Genomic_DNA"/>
</dbReference>